<dbReference type="SUPFAM" id="SSF49879">
    <property type="entry name" value="SMAD/FHA domain"/>
    <property type="match status" value="1"/>
</dbReference>
<evidence type="ECO:0000259" key="2">
    <source>
        <dbReference type="PROSITE" id="PS50006"/>
    </source>
</evidence>
<evidence type="ECO:0000256" key="1">
    <source>
        <dbReference type="SAM" id="MobiDB-lite"/>
    </source>
</evidence>
<organism evidence="3 4">
    <name type="scientific">Epicoccum nigrum</name>
    <name type="common">Soil fungus</name>
    <name type="synonym">Epicoccum purpurascens</name>
    <dbReference type="NCBI Taxonomy" id="105696"/>
    <lineage>
        <taxon>Eukaryota</taxon>
        <taxon>Fungi</taxon>
        <taxon>Dikarya</taxon>
        <taxon>Ascomycota</taxon>
        <taxon>Pezizomycotina</taxon>
        <taxon>Dothideomycetes</taxon>
        <taxon>Pleosporomycetidae</taxon>
        <taxon>Pleosporales</taxon>
        <taxon>Pleosporineae</taxon>
        <taxon>Didymellaceae</taxon>
        <taxon>Epicoccum</taxon>
    </lineage>
</organism>
<sequence length="537" mass="58626">MEGTFRILLNQESSLDVHDTREFNLDLGKKLVIGRASKNSSKGHLMPAKHNIYIDSPVVSREHATLSANLATGTPHVFVTDTRSMHGTFVNETALVPFVPRQLSSGDKLRFGINVNRNENYYVAYNYTFNAELSYHEPFSRGFTVPEADSEEEELDLVQSGQGSQLHPVVLDDSDDPDDGNTEHPGVDVDVFVGDEGINLFVEGKDEDEDENDDDEELDEGDDGFLQFTHRSAEILGLSVDEDDSDSIADSMVESDIEGEAESDDRPDSALFSPESLPSLEAGSKELAEPHQWPTFDEIQEASVEQVRVDSATNEVVLDQNYSQTYSEYLSMPLEGSAFEVEDASSNPPPLPPRPSQKRRKIEAAQENEDVCEAAPLEPVPSSMPAADRLQTPPFTAPVHAGSPLSPPSTFKNSVLTIPELIDDQPPTPTSIKNLKRSADDAFDDEVEEVTEQEAVESAIEVAVPALPTSDTPLPREAAIPTVEQTVLHIQRPIAQPKSKIRQVLRAAKVVVPATALGAVIAVTALTTLPESFFTVA</sequence>
<protein>
    <recommendedName>
        <fullName evidence="2">FHA domain-containing protein</fullName>
    </recommendedName>
</protein>
<dbReference type="InterPro" id="IPR000253">
    <property type="entry name" value="FHA_dom"/>
</dbReference>
<name>A0A1Y2LJ44_EPING</name>
<evidence type="ECO:0000313" key="3">
    <source>
        <dbReference type="EMBL" id="OSS43911.1"/>
    </source>
</evidence>
<dbReference type="PANTHER" id="PTHR15715:SF37">
    <property type="entry name" value="LD47843P"/>
    <property type="match status" value="1"/>
</dbReference>
<feature type="region of interest" description="Disordered" evidence="1">
    <location>
        <begin position="339"/>
        <end position="373"/>
    </location>
</feature>
<dbReference type="EMBL" id="KZ107860">
    <property type="protein sequence ID" value="OSS43911.1"/>
    <property type="molecule type" value="Genomic_DNA"/>
</dbReference>
<dbReference type="Gene3D" id="2.60.200.20">
    <property type="match status" value="1"/>
</dbReference>
<dbReference type="PANTHER" id="PTHR15715">
    <property type="entry name" value="CENTROSOMAL PROTEIN OF 170 KDA"/>
    <property type="match status" value="1"/>
</dbReference>
<dbReference type="STRING" id="105696.A0A1Y2LJ44"/>
<dbReference type="InterPro" id="IPR051176">
    <property type="entry name" value="Cent_Immune-Sig_Mod"/>
</dbReference>
<evidence type="ECO:0000313" key="4">
    <source>
        <dbReference type="Proteomes" id="UP000193240"/>
    </source>
</evidence>
<dbReference type="InterPro" id="IPR008984">
    <property type="entry name" value="SMAD_FHA_dom_sf"/>
</dbReference>
<feature type="region of interest" description="Disordered" evidence="1">
    <location>
        <begin position="202"/>
        <end position="224"/>
    </location>
</feature>
<feature type="region of interest" description="Disordered" evidence="1">
    <location>
        <begin position="156"/>
        <end position="189"/>
    </location>
</feature>
<dbReference type="InParanoid" id="A0A1Y2LJ44"/>
<dbReference type="AlphaFoldDB" id="A0A1Y2LJ44"/>
<dbReference type="PROSITE" id="PS50006">
    <property type="entry name" value="FHA_DOMAIN"/>
    <property type="match status" value="1"/>
</dbReference>
<dbReference type="OMA" id="TDVNRNE"/>
<dbReference type="GO" id="GO:0005737">
    <property type="term" value="C:cytoplasm"/>
    <property type="evidence" value="ECO:0007669"/>
    <property type="project" value="TreeGrafter"/>
</dbReference>
<proteinExistence type="predicted"/>
<dbReference type="Proteomes" id="UP000193240">
    <property type="component" value="Unassembled WGS sequence"/>
</dbReference>
<dbReference type="Pfam" id="PF00498">
    <property type="entry name" value="FHA"/>
    <property type="match status" value="1"/>
</dbReference>
<gene>
    <name evidence="3" type="ORF">B5807_11407</name>
</gene>
<accession>A0A1Y2LJ44</accession>
<feature type="domain" description="FHA" evidence="2">
    <location>
        <begin position="31"/>
        <end position="95"/>
    </location>
</feature>
<feature type="compositionally biased region" description="Acidic residues" evidence="1">
    <location>
        <begin position="205"/>
        <end position="223"/>
    </location>
</feature>
<dbReference type="SMART" id="SM00240">
    <property type="entry name" value="FHA"/>
    <property type="match status" value="1"/>
</dbReference>
<keyword evidence="4" id="KW-1185">Reference proteome</keyword>
<feature type="region of interest" description="Disordered" evidence="1">
    <location>
        <begin position="257"/>
        <end position="290"/>
    </location>
</feature>
<reference evidence="3 4" key="1">
    <citation type="journal article" date="2017" name="Genome Announc.">
        <title>Genome sequence of the saprophytic ascomycete Epicoccum nigrum ICMP 19927 strain isolated from New Zealand.</title>
        <authorList>
            <person name="Fokin M."/>
            <person name="Fleetwood D."/>
            <person name="Weir B.S."/>
            <person name="Villas-Boas S.G."/>
        </authorList>
    </citation>
    <scope>NUCLEOTIDE SEQUENCE [LARGE SCALE GENOMIC DNA]</scope>
    <source>
        <strain evidence="3 4">ICMP 19927</strain>
    </source>
</reference>